<dbReference type="PIRSF" id="PIRSF000732">
    <property type="entry name" value="PTS_enzyme_I"/>
    <property type="match status" value="1"/>
</dbReference>
<evidence type="ECO:0000256" key="20">
    <source>
        <dbReference type="PIRSR" id="PIRSR000732-3"/>
    </source>
</evidence>
<evidence type="ECO:0000256" key="4">
    <source>
        <dbReference type="ARBA" id="ARBA00004496"/>
    </source>
</evidence>
<keyword evidence="10 17" id="KW-0762">Sugar transport</keyword>
<dbReference type="PANTHER" id="PTHR46244:SF3">
    <property type="entry name" value="PHOSPHOENOLPYRUVATE-PROTEIN PHOSPHOTRANSFERASE"/>
    <property type="match status" value="1"/>
</dbReference>
<evidence type="ECO:0000256" key="21">
    <source>
        <dbReference type="SAM" id="Coils"/>
    </source>
</evidence>
<keyword evidence="8 17" id="KW-0813">Transport</keyword>
<dbReference type="Gene3D" id="3.50.30.10">
    <property type="entry name" value="Phosphohistidine domain"/>
    <property type="match status" value="1"/>
</dbReference>
<comment type="similarity">
    <text evidence="5 17">Belongs to the PEP-utilizing enzyme family.</text>
</comment>
<comment type="cofactor">
    <cofactor evidence="2 17 20">
        <name>Mg(2+)</name>
        <dbReference type="ChEBI" id="CHEBI:18420"/>
    </cofactor>
</comment>
<feature type="domain" description="Phosphotransferase system enzyme I N-terminal" evidence="24">
    <location>
        <begin position="3"/>
        <end position="124"/>
    </location>
</feature>
<dbReference type="GO" id="GO:0005737">
    <property type="term" value="C:cytoplasm"/>
    <property type="evidence" value="ECO:0007669"/>
    <property type="project" value="UniProtKB-SubCell"/>
</dbReference>
<evidence type="ECO:0000256" key="19">
    <source>
        <dbReference type="PIRSR" id="PIRSR000732-2"/>
    </source>
</evidence>
<evidence type="ECO:0000256" key="16">
    <source>
        <dbReference type="ARBA" id="ARBA00033235"/>
    </source>
</evidence>
<dbReference type="InterPro" id="IPR024692">
    <property type="entry name" value="PTS_EI"/>
</dbReference>
<dbReference type="GO" id="GO:0009401">
    <property type="term" value="P:phosphoenolpyruvate-dependent sugar phosphotransferase system"/>
    <property type="evidence" value="ECO:0007669"/>
    <property type="project" value="UniProtKB-KW"/>
</dbReference>
<dbReference type="Pfam" id="PF02896">
    <property type="entry name" value="PEP-utilizers_C"/>
    <property type="match status" value="1"/>
</dbReference>
<dbReference type="Gene3D" id="3.20.20.60">
    <property type="entry name" value="Phosphoenolpyruvate-binding domains"/>
    <property type="match status" value="1"/>
</dbReference>
<dbReference type="InterPro" id="IPR050499">
    <property type="entry name" value="PEP-utilizing_PTS_enzyme"/>
</dbReference>
<feature type="binding site" evidence="19">
    <location>
        <position position="330"/>
    </location>
    <ligand>
        <name>phosphoenolpyruvate</name>
        <dbReference type="ChEBI" id="CHEBI:58702"/>
    </ligand>
</feature>
<dbReference type="EMBL" id="CACRTV010000085">
    <property type="protein sequence ID" value="VYU63889.1"/>
    <property type="molecule type" value="Genomic_DNA"/>
</dbReference>
<keyword evidence="25" id="KW-0670">Pyruvate</keyword>
<feature type="binding site" evidence="19">
    <location>
        <position position="294"/>
    </location>
    <ligand>
        <name>phosphoenolpyruvate</name>
        <dbReference type="ChEBI" id="CHEBI:58702"/>
    </ligand>
</feature>
<comment type="function">
    <text evidence="3 17">General (non sugar-specific) component of the phosphoenolpyruvate-dependent sugar phosphotransferase system (sugar PTS). This major carbohydrate active-transport system catalyzes the phosphorylation of incoming sugar substrates concomitantly with their translocation across the cell membrane. Enzyme I transfers the phosphoryl group from phosphoenolpyruvate (PEP) to the phosphoryl carrier protein (HPr).</text>
</comment>
<feature type="binding site" evidence="19">
    <location>
        <position position="463"/>
    </location>
    <ligand>
        <name>phosphoenolpyruvate</name>
        <dbReference type="ChEBI" id="CHEBI:58702"/>
    </ligand>
</feature>
<dbReference type="InterPro" id="IPR023151">
    <property type="entry name" value="PEP_util_CS"/>
</dbReference>
<protein>
    <recommendedName>
        <fullName evidence="7 17">Phosphoenolpyruvate-protein phosphotransferase</fullName>
        <ecNumber evidence="6 17">2.7.3.9</ecNumber>
    </recommendedName>
    <alternativeName>
        <fullName evidence="16 17">Phosphotransferase system, enzyme I</fullName>
    </alternativeName>
</protein>
<dbReference type="Pfam" id="PF05524">
    <property type="entry name" value="PEP-utilisers_N"/>
    <property type="match status" value="1"/>
</dbReference>
<dbReference type="InterPro" id="IPR036618">
    <property type="entry name" value="PtsI_HPr-bd_sf"/>
</dbReference>
<comment type="subcellular location">
    <subcellularLocation>
        <location evidence="4 17">Cytoplasm</location>
    </subcellularLocation>
</comment>
<evidence type="ECO:0000256" key="13">
    <source>
        <dbReference type="ARBA" id="ARBA00022723"/>
    </source>
</evidence>
<dbReference type="InterPro" id="IPR008731">
    <property type="entry name" value="PTS_EIN"/>
</dbReference>
<dbReference type="InterPro" id="IPR008279">
    <property type="entry name" value="PEP-util_enz_mobile_dom"/>
</dbReference>
<keyword evidence="15 17" id="KW-0460">Magnesium</keyword>
<evidence type="ECO:0000259" key="23">
    <source>
        <dbReference type="Pfam" id="PF02896"/>
    </source>
</evidence>
<dbReference type="PROSITE" id="PS00742">
    <property type="entry name" value="PEP_ENZYMES_2"/>
    <property type="match status" value="1"/>
</dbReference>
<evidence type="ECO:0000256" key="3">
    <source>
        <dbReference type="ARBA" id="ARBA00002728"/>
    </source>
</evidence>
<organism evidence="25">
    <name type="scientific">Clostridium paraputrificum</name>
    <dbReference type="NCBI Taxonomy" id="29363"/>
    <lineage>
        <taxon>Bacteria</taxon>
        <taxon>Bacillati</taxon>
        <taxon>Bacillota</taxon>
        <taxon>Clostridia</taxon>
        <taxon>Eubacteriales</taxon>
        <taxon>Clostridiaceae</taxon>
        <taxon>Clostridium</taxon>
    </lineage>
</organism>
<feature type="domain" description="PEP-utilising enzyme mobile" evidence="22">
    <location>
        <begin position="152"/>
        <end position="223"/>
    </location>
</feature>
<dbReference type="InterPro" id="IPR006318">
    <property type="entry name" value="PTS_EI-like"/>
</dbReference>
<name>A0A6N3GJR7_9CLOT</name>
<proteinExistence type="inferred from homology"/>
<dbReference type="EC" id="2.7.3.9" evidence="6 17"/>
<feature type="binding site" evidence="19">
    <location>
        <begin position="452"/>
        <end position="453"/>
    </location>
    <ligand>
        <name>phosphoenolpyruvate</name>
        <dbReference type="ChEBI" id="CHEBI:58702"/>
    </ligand>
</feature>
<feature type="coiled-coil region" evidence="21">
    <location>
        <begin position="38"/>
        <end position="69"/>
    </location>
</feature>
<dbReference type="RefSeq" id="WP_156563009.1">
    <property type="nucleotide sequence ID" value="NZ_CACRTV010000085.1"/>
</dbReference>
<feature type="binding site" evidence="20">
    <location>
        <position position="453"/>
    </location>
    <ligand>
        <name>Mg(2+)</name>
        <dbReference type="ChEBI" id="CHEBI:18420"/>
    </ligand>
</feature>
<keyword evidence="11 17" id="KW-0808">Transferase</keyword>
<evidence type="ECO:0000256" key="15">
    <source>
        <dbReference type="ARBA" id="ARBA00022842"/>
    </source>
</evidence>
<evidence type="ECO:0000256" key="18">
    <source>
        <dbReference type="PIRSR" id="PIRSR000732-1"/>
    </source>
</evidence>
<evidence type="ECO:0000256" key="8">
    <source>
        <dbReference type="ARBA" id="ARBA00022448"/>
    </source>
</evidence>
<dbReference type="SUPFAM" id="SSF51621">
    <property type="entry name" value="Phosphoenolpyruvate/pyruvate domain"/>
    <property type="match status" value="1"/>
</dbReference>
<evidence type="ECO:0000256" key="12">
    <source>
        <dbReference type="ARBA" id="ARBA00022683"/>
    </source>
</evidence>
<dbReference type="FunFam" id="3.20.20.60:FF:000007">
    <property type="entry name" value="Phosphoenolpyruvate-protein phosphotransferase"/>
    <property type="match status" value="1"/>
</dbReference>
<dbReference type="InterPro" id="IPR015813">
    <property type="entry name" value="Pyrv/PenolPyrv_kinase-like_dom"/>
</dbReference>
<evidence type="ECO:0000256" key="7">
    <source>
        <dbReference type="ARBA" id="ARBA00016544"/>
    </source>
</evidence>
<dbReference type="SUPFAM" id="SSF47831">
    <property type="entry name" value="Enzyme I of the PEP:sugar phosphotransferase system HPr-binding (sub)domain"/>
    <property type="match status" value="1"/>
</dbReference>
<dbReference type="GO" id="GO:0016301">
    <property type="term" value="F:kinase activity"/>
    <property type="evidence" value="ECO:0007669"/>
    <property type="project" value="UniProtKB-KW"/>
</dbReference>
<keyword evidence="9 17" id="KW-0963">Cytoplasm</keyword>
<reference evidence="25" key="1">
    <citation type="submission" date="2019-11" db="EMBL/GenBank/DDBJ databases">
        <authorList>
            <person name="Feng L."/>
        </authorList>
    </citation>
    <scope>NUCLEOTIDE SEQUENCE</scope>
    <source>
        <strain evidence="25">CParaputrificumLFYP93</strain>
    </source>
</reference>
<dbReference type="InterPro" id="IPR036637">
    <property type="entry name" value="Phosphohistidine_dom_sf"/>
</dbReference>
<feature type="domain" description="PEP-utilising enzyme C-terminal" evidence="23">
    <location>
        <begin position="249"/>
        <end position="536"/>
    </location>
</feature>
<feature type="binding site" evidence="20">
    <location>
        <position position="429"/>
    </location>
    <ligand>
        <name>Mg(2+)</name>
        <dbReference type="ChEBI" id="CHEBI:18420"/>
    </ligand>
</feature>
<evidence type="ECO:0000259" key="22">
    <source>
        <dbReference type="Pfam" id="PF00391"/>
    </source>
</evidence>
<evidence type="ECO:0000256" key="11">
    <source>
        <dbReference type="ARBA" id="ARBA00022679"/>
    </source>
</evidence>
<keyword evidence="13 17" id="KW-0479">Metal-binding</keyword>
<keyword evidence="21" id="KW-0175">Coiled coil</keyword>
<evidence type="ECO:0000256" key="6">
    <source>
        <dbReference type="ARBA" id="ARBA00012232"/>
    </source>
</evidence>
<comment type="catalytic activity">
    <reaction evidence="1 17">
        <text>L-histidyl-[protein] + phosphoenolpyruvate = N(pros)-phospho-L-histidyl-[protein] + pyruvate</text>
        <dbReference type="Rhea" id="RHEA:23880"/>
        <dbReference type="Rhea" id="RHEA-COMP:9745"/>
        <dbReference type="Rhea" id="RHEA-COMP:9746"/>
        <dbReference type="ChEBI" id="CHEBI:15361"/>
        <dbReference type="ChEBI" id="CHEBI:29979"/>
        <dbReference type="ChEBI" id="CHEBI:58702"/>
        <dbReference type="ChEBI" id="CHEBI:64837"/>
        <dbReference type="EC" id="2.7.3.9"/>
    </reaction>
</comment>
<feature type="active site" description="Tele-phosphohistidine intermediate" evidence="18">
    <location>
        <position position="187"/>
    </location>
</feature>
<dbReference type="SUPFAM" id="SSF52009">
    <property type="entry name" value="Phosphohistidine domain"/>
    <property type="match status" value="1"/>
</dbReference>
<dbReference type="PRINTS" id="PR01736">
    <property type="entry name" value="PHPHTRNFRASE"/>
</dbReference>
<dbReference type="GO" id="GO:0008965">
    <property type="term" value="F:phosphoenolpyruvate-protein phosphotransferase activity"/>
    <property type="evidence" value="ECO:0007669"/>
    <property type="project" value="UniProtKB-EC"/>
</dbReference>
<dbReference type="Gene3D" id="1.10.274.10">
    <property type="entry name" value="PtsI, HPr-binding domain"/>
    <property type="match status" value="1"/>
</dbReference>
<evidence type="ECO:0000256" key="14">
    <source>
        <dbReference type="ARBA" id="ARBA00022777"/>
    </source>
</evidence>
<evidence type="ECO:0000256" key="2">
    <source>
        <dbReference type="ARBA" id="ARBA00001946"/>
    </source>
</evidence>
<keyword evidence="12 17" id="KW-0598">Phosphotransferase system</keyword>
<dbReference type="NCBIfam" id="TIGR01417">
    <property type="entry name" value="PTS_I_fam"/>
    <property type="match status" value="1"/>
</dbReference>
<evidence type="ECO:0000256" key="10">
    <source>
        <dbReference type="ARBA" id="ARBA00022597"/>
    </source>
</evidence>
<evidence type="ECO:0000259" key="24">
    <source>
        <dbReference type="Pfam" id="PF05524"/>
    </source>
</evidence>
<dbReference type="InterPro" id="IPR018274">
    <property type="entry name" value="PEP_util_AS"/>
</dbReference>
<evidence type="ECO:0000256" key="5">
    <source>
        <dbReference type="ARBA" id="ARBA00007837"/>
    </source>
</evidence>
<keyword evidence="14 17" id="KW-0418">Kinase</keyword>
<dbReference type="GO" id="GO:0046872">
    <property type="term" value="F:metal ion binding"/>
    <property type="evidence" value="ECO:0007669"/>
    <property type="project" value="UniProtKB-KW"/>
</dbReference>
<dbReference type="InterPro" id="IPR040442">
    <property type="entry name" value="Pyrv_kinase-like_dom_sf"/>
</dbReference>
<accession>A0A6N3GJR7</accession>
<gene>
    <name evidence="25" type="primary">ptsI</name>
    <name evidence="25" type="ORF">CPLFYP93_03102</name>
</gene>
<sequence>MKKGIAASKGYAIGTVFLQEHEEIVITDQKVTDVAAEKEALQKSLDASRAQLEKIKEKAAAEMGEEKAAVFEAHITLLDDPEFTGAMAMEIDSNSINAMKAVDNVTNMFVSIFESMEDAYMRERAADIKDVSKRIIANLAGKSADAFAITEANTVVVAHDLTPSDTAQLDRSKVVGFITNIGGRTSHAAIMARTLEIPAVLGLGDITSAVKTGDKIIVDGITGDVIINPSEDVIAEYEAKKEKFKAEQEELKKLIDVKTTTKSGKRVEVCGNIGQPEDVLGVIANGGDGVGLFRTEFLYMDRDNAPTEEEQYESYKFVLEKMEGKQVVIRTLDIGGDKTLPYLPLPEEMNPFLGYRAIRLCLDRKEIFKVQLRALLRASVYGNLCVMFPMISGLEEFQNAKAVVEECKAELRAEGKEYSDSIQWGIMVEIPAAAVYADELAKHVDFFSIGTNDLIQYTLAADRMSEKVSYLYNPMHPAVLRLIKMTIDGAHKHGKWVGMCGEMAGDEAAIPTLVEYGLDEFSMSATSILNAKKIILDQE</sequence>
<dbReference type="InterPro" id="IPR000121">
    <property type="entry name" value="PEP_util_C"/>
</dbReference>
<dbReference type="PANTHER" id="PTHR46244">
    <property type="entry name" value="PHOSPHOENOLPYRUVATE-PROTEIN PHOSPHOTRANSFERASE"/>
    <property type="match status" value="1"/>
</dbReference>
<evidence type="ECO:0000256" key="17">
    <source>
        <dbReference type="PIRNR" id="PIRNR000732"/>
    </source>
</evidence>
<dbReference type="Pfam" id="PF00391">
    <property type="entry name" value="PEP-utilizers"/>
    <property type="match status" value="1"/>
</dbReference>
<dbReference type="PROSITE" id="PS00370">
    <property type="entry name" value="PEP_ENZYMES_PHOS_SITE"/>
    <property type="match status" value="1"/>
</dbReference>
<evidence type="ECO:0000256" key="9">
    <source>
        <dbReference type="ARBA" id="ARBA00022490"/>
    </source>
</evidence>
<evidence type="ECO:0000313" key="25">
    <source>
        <dbReference type="EMBL" id="VYU63889.1"/>
    </source>
</evidence>
<dbReference type="AlphaFoldDB" id="A0A6N3GJR7"/>
<feature type="active site" description="Proton donor" evidence="18">
    <location>
        <position position="500"/>
    </location>
</feature>
<evidence type="ECO:0000256" key="1">
    <source>
        <dbReference type="ARBA" id="ARBA00000683"/>
    </source>
</evidence>